<dbReference type="Proteomes" id="UP000821865">
    <property type="component" value="Chromosome 1"/>
</dbReference>
<reference evidence="1" key="1">
    <citation type="submission" date="2020-05" db="EMBL/GenBank/DDBJ databases">
        <title>Large-scale comparative analyses of tick genomes elucidate their genetic diversity and vector capacities.</title>
        <authorList>
            <person name="Jia N."/>
            <person name="Wang J."/>
            <person name="Shi W."/>
            <person name="Du L."/>
            <person name="Sun Y."/>
            <person name="Zhan W."/>
            <person name="Jiang J."/>
            <person name="Wang Q."/>
            <person name="Zhang B."/>
            <person name="Ji P."/>
            <person name="Sakyi L.B."/>
            <person name="Cui X."/>
            <person name="Yuan T."/>
            <person name="Jiang B."/>
            <person name="Yang W."/>
            <person name="Lam T.T.-Y."/>
            <person name="Chang Q."/>
            <person name="Ding S."/>
            <person name="Wang X."/>
            <person name="Zhu J."/>
            <person name="Ruan X."/>
            <person name="Zhao L."/>
            <person name="Wei J."/>
            <person name="Que T."/>
            <person name="Du C."/>
            <person name="Cheng J."/>
            <person name="Dai P."/>
            <person name="Han X."/>
            <person name="Huang E."/>
            <person name="Gao Y."/>
            <person name="Liu J."/>
            <person name="Shao H."/>
            <person name="Ye R."/>
            <person name="Li L."/>
            <person name="Wei W."/>
            <person name="Wang X."/>
            <person name="Wang C."/>
            <person name="Yang T."/>
            <person name="Huo Q."/>
            <person name="Li W."/>
            <person name="Guo W."/>
            <person name="Chen H."/>
            <person name="Zhou L."/>
            <person name="Ni X."/>
            <person name="Tian J."/>
            <person name="Zhou Y."/>
            <person name="Sheng Y."/>
            <person name="Liu T."/>
            <person name="Pan Y."/>
            <person name="Xia L."/>
            <person name="Li J."/>
            <person name="Zhao F."/>
            <person name="Cao W."/>
        </authorList>
    </citation>
    <scope>NUCLEOTIDE SEQUENCE</scope>
    <source>
        <strain evidence="1">Dsil-2018</strain>
    </source>
</reference>
<dbReference type="EMBL" id="CM023470">
    <property type="protein sequence ID" value="KAH7978784.1"/>
    <property type="molecule type" value="Genomic_DNA"/>
</dbReference>
<accession>A0ACB8DW73</accession>
<sequence length="101" mass="11230">MFRLSREAASQLADHIESSRFHPNAVHGRQTMSTEKTCLIALTYIATLVSMAHKADRFDVPESSVQNGLNRLMDFLFSISEEVIGHSAPLVYLRGTPAEPN</sequence>
<name>A0ACB8DW73_DERSI</name>
<keyword evidence="2" id="KW-1185">Reference proteome</keyword>
<comment type="caution">
    <text evidence="1">The sequence shown here is derived from an EMBL/GenBank/DDBJ whole genome shotgun (WGS) entry which is preliminary data.</text>
</comment>
<proteinExistence type="predicted"/>
<organism evidence="1 2">
    <name type="scientific">Dermacentor silvarum</name>
    <name type="common">Tick</name>
    <dbReference type="NCBI Taxonomy" id="543639"/>
    <lineage>
        <taxon>Eukaryota</taxon>
        <taxon>Metazoa</taxon>
        <taxon>Ecdysozoa</taxon>
        <taxon>Arthropoda</taxon>
        <taxon>Chelicerata</taxon>
        <taxon>Arachnida</taxon>
        <taxon>Acari</taxon>
        <taxon>Parasitiformes</taxon>
        <taxon>Ixodida</taxon>
        <taxon>Ixodoidea</taxon>
        <taxon>Ixodidae</taxon>
        <taxon>Rhipicephalinae</taxon>
        <taxon>Dermacentor</taxon>
    </lineage>
</organism>
<protein>
    <submittedName>
        <fullName evidence="1">Uncharacterized protein</fullName>
    </submittedName>
</protein>
<evidence type="ECO:0000313" key="1">
    <source>
        <dbReference type="EMBL" id="KAH7978784.1"/>
    </source>
</evidence>
<evidence type="ECO:0000313" key="2">
    <source>
        <dbReference type="Proteomes" id="UP000821865"/>
    </source>
</evidence>
<gene>
    <name evidence="1" type="ORF">HPB49_006741</name>
</gene>